<evidence type="ECO:0000313" key="4">
    <source>
        <dbReference type="EMBL" id="KUJ20547.1"/>
    </source>
</evidence>
<dbReference type="RefSeq" id="XP_018074902.1">
    <property type="nucleotide sequence ID" value="XM_018211655.1"/>
</dbReference>
<keyword evidence="1" id="KW-0808">Transferase</keyword>
<dbReference type="InParanoid" id="A0A194XL94"/>
<dbReference type="InterPro" id="IPR000182">
    <property type="entry name" value="GNAT_dom"/>
</dbReference>
<dbReference type="InterPro" id="IPR016181">
    <property type="entry name" value="Acyl_CoA_acyltransferase"/>
</dbReference>
<dbReference type="Gene3D" id="3.40.630.30">
    <property type="match status" value="1"/>
</dbReference>
<evidence type="ECO:0000256" key="2">
    <source>
        <dbReference type="ARBA" id="ARBA00023315"/>
    </source>
</evidence>
<evidence type="ECO:0000313" key="5">
    <source>
        <dbReference type="Proteomes" id="UP000070700"/>
    </source>
</evidence>
<protein>
    <recommendedName>
        <fullName evidence="3">N-acetyltransferase domain-containing protein</fullName>
    </recommendedName>
</protein>
<sequence length="200" mass="22280">MPYEIIQIPRDDESIRTWVEQCKAIRLYALKTAPEAFGSTYAREIAFTDEDWYNRLANPVATTCIAVQSNQIVCSLVGIGPLPCTPEESSPTKNPWELSKDPGATAQLHFRINGMFTLPEARGQGIAKALIERFFEHGKEEANKVGKNFVCSIVVDADNTPAKNLYEKCGFVSLIQETYPESSRVAILMKYPATSEKTNV</sequence>
<dbReference type="AlphaFoldDB" id="A0A194XL94"/>
<dbReference type="KEGG" id="psco:LY89DRAFT_640184"/>
<dbReference type="SUPFAM" id="SSF55729">
    <property type="entry name" value="Acyl-CoA N-acyltransferases (Nat)"/>
    <property type="match status" value="1"/>
</dbReference>
<dbReference type="GO" id="GO:0016747">
    <property type="term" value="F:acyltransferase activity, transferring groups other than amino-acyl groups"/>
    <property type="evidence" value="ECO:0007669"/>
    <property type="project" value="InterPro"/>
</dbReference>
<dbReference type="Proteomes" id="UP000070700">
    <property type="component" value="Unassembled WGS sequence"/>
</dbReference>
<accession>A0A194XL94</accession>
<dbReference type="Pfam" id="PF00583">
    <property type="entry name" value="Acetyltransf_1"/>
    <property type="match status" value="1"/>
</dbReference>
<keyword evidence="5" id="KW-1185">Reference proteome</keyword>
<dbReference type="InterPro" id="IPR050680">
    <property type="entry name" value="YpeA/RimI_acetyltransf"/>
</dbReference>
<keyword evidence="2" id="KW-0012">Acyltransferase</keyword>
<dbReference type="PANTHER" id="PTHR43420:SF47">
    <property type="entry name" value="N-ACETYLTRANSFERASE DOMAIN-CONTAINING PROTEIN"/>
    <property type="match status" value="1"/>
</dbReference>
<feature type="domain" description="N-acetyltransferase" evidence="3">
    <location>
        <begin position="25"/>
        <end position="194"/>
    </location>
</feature>
<name>A0A194XL94_MOLSC</name>
<reference evidence="4 5" key="1">
    <citation type="submission" date="2015-10" db="EMBL/GenBank/DDBJ databases">
        <title>Full genome of DAOMC 229536 Phialocephala scopiformis, a fungal endophyte of spruce producing the potent anti-insectan compound rugulosin.</title>
        <authorList>
            <consortium name="DOE Joint Genome Institute"/>
            <person name="Walker A.K."/>
            <person name="Frasz S.L."/>
            <person name="Seifert K.A."/>
            <person name="Miller J.D."/>
            <person name="Mondo S.J."/>
            <person name="Labutti K."/>
            <person name="Lipzen A."/>
            <person name="Dockter R."/>
            <person name="Kennedy M."/>
            <person name="Grigoriev I.V."/>
            <person name="Spatafora J.W."/>
        </authorList>
    </citation>
    <scope>NUCLEOTIDE SEQUENCE [LARGE SCALE GENOMIC DNA]</scope>
    <source>
        <strain evidence="4 5">CBS 120377</strain>
    </source>
</reference>
<proteinExistence type="predicted"/>
<dbReference type="OrthoDB" id="41532at2759"/>
<dbReference type="CDD" id="cd04301">
    <property type="entry name" value="NAT_SF"/>
    <property type="match status" value="1"/>
</dbReference>
<evidence type="ECO:0000259" key="3">
    <source>
        <dbReference type="PROSITE" id="PS51186"/>
    </source>
</evidence>
<evidence type="ECO:0000256" key="1">
    <source>
        <dbReference type="ARBA" id="ARBA00022679"/>
    </source>
</evidence>
<organism evidence="4 5">
    <name type="scientific">Mollisia scopiformis</name>
    <name type="common">Conifer needle endophyte fungus</name>
    <name type="synonym">Phialocephala scopiformis</name>
    <dbReference type="NCBI Taxonomy" id="149040"/>
    <lineage>
        <taxon>Eukaryota</taxon>
        <taxon>Fungi</taxon>
        <taxon>Dikarya</taxon>
        <taxon>Ascomycota</taxon>
        <taxon>Pezizomycotina</taxon>
        <taxon>Leotiomycetes</taxon>
        <taxon>Helotiales</taxon>
        <taxon>Mollisiaceae</taxon>
        <taxon>Mollisia</taxon>
    </lineage>
</organism>
<dbReference type="PANTHER" id="PTHR43420">
    <property type="entry name" value="ACETYLTRANSFERASE"/>
    <property type="match status" value="1"/>
</dbReference>
<dbReference type="EMBL" id="KQ947409">
    <property type="protein sequence ID" value="KUJ20547.1"/>
    <property type="molecule type" value="Genomic_DNA"/>
</dbReference>
<gene>
    <name evidence="4" type="ORF">LY89DRAFT_640184</name>
</gene>
<dbReference type="GeneID" id="28821381"/>
<dbReference type="PROSITE" id="PS51186">
    <property type="entry name" value="GNAT"/>
    <property type="match status" value="1"/>
</dbReference>